<feature type="transmembrane region" description="Helical" evidence="1">
    <location>
        <begin position="206"/>
        <end position="231"/>
    </location>
</feature>
<keyword evidence="1" id="KW-0812">Transmembrane</keyword>
<sequence length="262" mass="30324">MSKKYIQYFAFLIIIVVGHYSLFNCSKVILPKNSKVISYVIWDKETPELFDLTLDYSFQKNLSVSNITLYEIEKGNSPNFEKSLTEFSECAFGLIPRNRGDFSLNDASLVVMLVENPIDHSRYTFLIGLQNLESKVVFIRRTKIHSKGVSYVEYENEGCYQDKNGYQGYIQLIQGDKAQKRNISLFEIFKEYQDLENIHSNKYPDLHWRLLFISFAFFGGVGSMLILLMLPDRTRNIPRKKKLIIAIAYGTFCLIISASLLL</sequence>
<comment type="caution">
    <text evidence="2">The sequence shown here is derived from an EMBL/GenBank/DDBJ whole genome shotgun (WGS) entry which is preliminary data.</text>
</comment>
<proteinExistence type="predicted"/>
<feature type="transmembrane region" description="Helical" evidence="1">
    <location>
        <begin position="5"/>
        <end position="23"/>
    </location>
</feature>
<dbReference type="Proteomes" id="UP000724686">
    <property type="component" value="Unassembled WGS sequence"/>
</dbReference>
<evidence type="ECO:0000256" key="1">
    <source>
        <dbReference type="SAM" id="Phobius"/>
    </source>
</evidence>
<evidence type="ECO:0000313" key="2">
    <source>
        <dbReference type="EMBL" id="MBM9577823.1"/>
    </source>
</evidence>
<keyword evidence="3" id="KW-1185">Reference proteome</keyword>
<reference evidence="2 3" key="1">
    <citation type="submission" date="2021-02" db="EMBL/GenBank/DDBJ databases">
        <title>Leptospira ainlahdjerensis sp. nov., Leptospira ainazelensis sp. nov., Leptospira abararensis sp. nov. and Leptospira chreensis sp. nov., four new species isolated from water sources in Algeria.</title>
        <authorList>
            <person name="Amara Korba A."/>
            <person name="Kainiu M."/>
            <person name="Vincent A.T."/>
            <person name="Mariet J.-F."/>
            <person name="Veyrier F.J."/>
            <person name="Goarant C."/>
            <person name="Picardeau M."/>
        </authorList>
    </citation>
    <scope>NUCLEOTIDE SEQUENCE [LARGE SCALE GENOMIC DNA]</scope>
    <source>
        <strain evidence="2 3">201903070</strain>
    </source>
</reference>
<evidence type="ECO:0000313" key="3">
    <source>
        <dbReference type="Proteomes" id="UP000724686"/>
    </source>
</evidence>
<keyword evidence="1" id="KW-0472">Membrane</keyword>
<accession>A0ABS2UE53</accession>
<dbReference type="EMBL" id="JAFFPU010000041">
    <property type="protein sequence ID" value="MBM9577823.1"/>
    <property type="molecule type" value="Genomic_DNA"/>
</dbReference>
<evidence type="ECO:0008006" key="4">
    <source>
        <dbReference type="Google" id="ProtNLM"/>
    </source>
</evidence>
<organism evidence="2 3">
    <name type="scientific">Leptospira ainlahdjerensis</name>
    <dbReference type="NCBI Taxonomy" id="2810033"/>
    <lineage>
        <taxon>Bacteria</taxon>
        <taxon>Pseudomonadati</taxon>
        <taxon>Spirochaetota</taxon>
        <taxon>Spirochaetia</taxon>
        <taxon>Leptospirales</taxon>
        <taxon>Leptospiraceae</taxon>
        <taxon>Leptospira</taxon>
    </lineage>
</organism>
<name>A0ABS2UE53_9LEPT</name>
<feature type="transmembrane region" description="Helical" evidence="1">
    <location>
        <begin position="243"/>
        <end position="261"/>
    </location>
</feature>
<keyword evidence="1" id="KW-1133">Transmembrane helix</keyword>
<gene>
    <name evidence="2" type="ORF">JWG45_11760</name>
</gene>
<protein>
    <recommendedName>
        <fullName evidence="4">Lipoprotein</fullName>
    </recommendedName>
</protein>